<dbReference type="SUPFAM" id="SSF53822">
    <property type="entry name" value="Periplasmic binding protein-like I"/>
    <property type="match status" value="1"/>
</dbReference>
<evidence type="ECO:0000313" key="2">
    <source>
        <dbReference type="Proteomes" id="UP000254817"/>
    </source>
</evidence>
<organism evidence="1 2">
    <name type="scientific">Escherichia coli</name>
    <dbReference type="NCBI Taxonomy" id="562"/>
    <lineage>
        <taxon>Bacteria</taxon>
        <taxon>Pseudomonadati</taxon>
        <taxon>Pseudomonadota</taxon>
        <taxon>Gammaproteobacteria</taxon>
        <taxon>Enterobacterales</taxon>
        <taxon>Enterobacteriaceae</taxon>
        <taxon>Escherichia</taxon>
    </lineage>
</organism>
<protein>
    <submittedName>
        <fullName evidence="1">L-idonate regulatory protein</fullName>
    </submittedName>
</protein>
<sequence length="137" mass="15609">MTILRWVRFCCAASENLAVPEQIFHCGFSWLEIGRQMIPSLASVITPRFDIGRMAAQMLLSKIKITITTTTLLTSGIRFITQHALGYFLFITRILFAGRCLYSRQETGGYLMSEPLLIARTPDTECFYCREWLTVTG</sequence>
<dbReference type="Gene3D" id="3.40.50.2300">
    <property type="match status" value="2"/>
</dbReference>
<dbReference type="Proteomes" id="UP000254817">
    <property type="component" value="Unassembled WGS sequence"/>
</dbReference>
<dbReference type="AlphaFoldDB" id="A0A376MPN8"/>
<proteinExistence type="predicted"/>
<reference evidence="1 2" key="1">
    <citation type="submission" date="2018-06" db="EMBL/GenBank/DDBJ databases">
        <authorList>
            <consortium name="Pathogen Informatics"/>
            <person name="Doyle S."/>
        </authorList>
    </citation>
    <scope>NUCLEOTIDE SEQUENCE [LARGE SCALE GENOMIC DNA]</scope>
    <source>
        <strain evidence="1 2">NCTC11112</strain>
    </source>
</reference>
<dbReference type="EMBL" id="UGAW01000001">
    <property type="protein sequence ID" value="STG52392.1"/>
    <property type="molecule type" value="Genomic_DNA"/>
</dbReference>
<accession>A0A376MPN8</accession>
<evidence type="ECO:0000313" key="1">
    <source>
        <dbReference type="EMBL" id="STG52392.1"/>
    </source>
</evidence>
<dbReference type="InterPro" id="IPR028082">
    <property type="entry name" value="Peripla_BP_I"/>
</dbReference>
<gene>
    <name evidence="1" type="primary">idnR_1</name>
    <name evidence="1" type="ORF">NCTC11112_02895</name>
</gene>
<name>A0A376MPN8_ECOLX</name>